<dbReference type="Gene3D" id="3.60.10.10">
    <property type="entry name" value="Endonuclease/exonuclease/phosphatase"/>
    <property type="match status" value="1"/>
</dbReference>
<dbReference type="eggNOG" id="KOG1075">
    <property type="taxonomic scope" value="Eukaryota"/>
</dbReference>
<dbReference type="RefSeq" id="XP_009764242.1">
    <property type="nucleotide sequence ID" value="XM_009765940.1"/>
</dbReference>
<reference evidence="2" key="2">
    <citation type="submission" date="2025-08" db="UniProtKB">
        <authorList>
            <consortium name="RefSeq"/>
        </authorList>
    </citation>
    <scope>IDENTIFICATION</scope>
    <source>
        <tissue evidence="2">Leaf</tissue>
    </source>
</reference>
<dbReference type="STRING" id="4096.A0A1U7V7X4"/>
<dbReference type="InterPro" id="IPR036691">
    <property type="entry name" value="Endo/exonu/phosph_ase_sf"/>
</dbReference>
<name>A0A1U7V7X4_NICSY</name>
<sequence>MNALIWNIRPVNTQRAFERLITMHRKYHFEFIGVIEPMQQSRKLDWYRRQIGFEQAIVNISNKIWAFIDGKYDVSIELNTVQQLTLKLFDTEEQKKSMLTLVYAKCDHNDRIELGDFNVIWDEEEKFGGLPVSINEVDDFRHYMNTCNLTDMGFKGSIYNWWNGRAEEYCIFKRLDRVFTNMELQQLWPRLEITHLSKIGSDHCPLLISYKPDAAVKENWQIDFRANPFIMFYHKLKRLKKALSSWSRATFRAIFQKITSLEEVVLVHESQFEINPTTENRQRLQRVQAQLFKYLALEEQFWKQKSGMTWFNDGDRNTKFFQAHVNGKRKRLQLKRIQKNDGHWVEDSEGIAEEAVRFFQSQFHEEVVPTNFQIIDHVPYMVNGGQNRDLLKQPTAEEVKQAVFGLNGDNARGPDGFNGSFFHSC</sequence>
<dbReference type="PANTHER" id="PTHR33710">
    <property type="entry name" value="BNAC02G09200D PROTEIN"/>
    <property type="match status" value="1"/>
</dbReference>
<dbReference type="PANTHER" id="PTHR33710:SF23">
    <property type="entry name" value="NON-LTR RETROELEMENT REVERSE TRANSCRIPTASE"/>
    <property type="match status" value="1"/>
</dbReference>
<proteinExistence type="predicted"/>
<evidence type="ECO:0000313" key="1">
    <source>
        <dbReference type="Proteomes" id="UP000189701"/>
    </source>
</evidence>
<gene>
    <name evidence="2" type="primary">LOC104215986</name>
</gene>
<evidence type="ECO:0000313" key="2">
    <source>
        <dbReference type="RefSeq" id="XP_009764242.1"/>
    </source>
</evidence>
<accession>A0A1U7V7X4</accession>
<keyword evidence="1" id="KW-1185">Reference proteome</keyword>
<dbReference type="Proteomes" id="UP000189701">
    <property type="component" value="Unplaced"/>
</dbReference>
<dbReference type="AlphaFoldDB" id="A0A1U7V7X4"/>
<dbReference type="SUPFAM" id="SSF56219">
    <property type="entry name" value="DNase I-like"/>
    <property type="match status" value="1"/>
</dbReference>
<reference evidence="1" key="1">
    <citation type="journal article" date="2013" name="Genome Biol.">
        <title>Reference genomes and transcriptomes of Nicotiana sylvestris and Nicotiana tomentosiformis.</title>
        <authorList>
            <person name="Sierro N."/>
            <person name="Battey J.N."/>
            <person name="Ouadi S."/>
            <person name="Bovet L."/>
            <person name="Goepfert S."/>
            <person name="Bakaher N."/>
            <person name="Peitsch M.C."/>
            <person name="Ivanov N.V."/>
        </authorList>
    </citation>
    <scope>NUCLEOTIDE SEQUENCE [LARGE SCALE GENOMIC DNA]</scope>
</reference>
<organism evidence="1 2">
    <name type="scientific">Nicotiana sylvestris</name>
    <name type="common">Wood tobacco</name>
    <name type="synonym">South American tobacco</name>
    <dbReference type="NCBI Taxonomy" id="4096"/>
    <lineage>
        <taxon>Eukaryota</taxon>
        <taxon>Viridiplantae</taxon>
        <taxon>Streptophyta</taxon>
        <taxon>Embryophyta</taxon>
        <taxon>Tracheophyta</taxon>
        <taxon>Spermatophyta</taxon>
        <taxon>Magnoliopsida</taxon>
        <taxon>eudicotyledons</taxon>
        <taxon>Gunneridae</taxon>
        <taxon>Pentapetalae</taxon>
        <taxon>asterids</taxon>
        <taxon>lamiids</taxon>
        <taxon>Solanales</taxon>
        <taxon>Solanaceae</taxon>
        <taxon>Nicotianoideae</taxon>
        <taxon>Nicotianeae</taxon>
        <taxon>Nicotiana</taxon>
    </lineage>
</organism>
<protein>
    <submittedName>
        <fullName evidence="2">Uncharacterized protein LOC104215986</fullName>
    </submittedName>
</protein>